<dbReference type="InterPro" id="IPR022003">
    <property type="entry name" value="RST"/>
</dbReference>
<feature type="region of interest" description="Disordered" evidence="7">
    <location>
        <begin position="486"/>
        <end position="506"/>
    </location>
</feature>
<evidence type="ECO:0000256" key="1">
    <source>
        <dbReference type="ARBA" id="ARBA00004123"/>
    </source>
</evidence>
<feature type="compositionally biased region" description="Polar residues" evidence="7">
    <location>
        <begin position="372"/>
        <end position="412"/>
    </location>
</feature>
<comment type="similarity">
    <text evidence="2">Belongs to the TAF4 family.</text>
</comment>
<dbReference type="Gene3D" id="1.10.20.10">
    <property type="entry name" value="Histone, subunit A"/>
    <property type="match status" value="1"/>
</dbReference>
<keyword evidence="4" id="KW-0804">Transcription</keyword>
<dbReference type="GO" id="GO:0006367">
    <property type="term" value="P:transcription initiation at RNA polymerase II promoter"/>
    <property type="evidence" value="ECO:0007669"/>
    <property type="project" value="TreeGrafter"/>
</dbReference>
<dbReference type="GO" id="GO:0016251">
    <property type="term" value="F:RNA polymerase II general transcription initiation factor activity"/>
    <property type="evidence" value="ECO:0007669"/>
    <property type="project" value="TreeGrafter"/>
</dbReference>
<feature type="region of interest" description="Disordered" evidence="7">
    <location>
        <begin position="220"/>
        <end position="250"/>
    </location>
</feature>
<comment type="caution">
    <text evidence="9">The sequence shown here is derived from an EMBL/GenBank/DDBJ whole genome shotgun (WGS) entry which is preliminary data.</text>
</comment>
<feature type="region of interest" description="Disordered" evidence="7">
    <location>
        <begin position="736"/>
        <end position="790"/>
    </location>
</feature>
<dbReference type="GO" id="GO:0003677">
    <property type="term" value="F:DNA binding"/>
    <property type="evidence" value="ECO:0007669"/>
    <property type="project" value="TreeGrafter"/>
</dbReference>
<evidence type="ECO:0000256" key="5">
    <source>
        <dbReference type="ARBA" id="ARBA00023242"/>
    </source>
</evidence>
<feature type="domain" description="RST" evidence="8">
    <location>
        <begin position="151"/>
        <end position="222"/>
    </location>
</feature>
<keyword evidence="5" id="KW-0539">Nucleus</keyword>
<feature type="compositionally biased region" description="Basic and acidic residues" evidence="7">
    <location>
        <begin position="773"/>
        <end position="783"/>
    </location>
</feature>
<evidence type="ECO:0000313" key="9">
    <source>
        <dbReference type="EMBL" id="KAK9163709.1"/>
    </source>
</evidence>
<feature type="region of interest" description="Disordered" evidence="7">
    <location>
        <begin position="659"/>
        <end position="696"/>
    </location>
</feature>
<feature type="region of interest" description="Disordered" evidence="7">
    <location>
        <begin position="96"/>
        <end position="156"/>
    </location>
</feature>
<gene>
    <name evidence="9" type="ORF">Syun_004611</name>
</gene>
<feature type="compositionally biased region" description="Polar residues" evidence="7">
    <location>
        <begin position="763"/>
        <end position="772"/>
    </location>
</feature>
<protein>
    <recommendedName>
        <fullName evidence="8">RST domain-containing protein</fullName>
    </recommendedName>
</protein>
<evidence type="ECO:0000256" key="7">
    <source>
        <dbReference type="SAM" id="MobiDB-lite"/>
    </source>
</evidence>
<name>A0AAP0L7J3_9MAGN</name>
<dbReference type="FunFam" id="1.10.20.10:FF:000015">
    <property type="entry name" value="Transcription initiation factor TFIID subunit 4B"/>
    <property type="match status" value="1"/>
</dbReference>
<proteinExistence type="inferred from homology"/>
<evidence type="ECO:0000313" key="10">
    <source>
        <dbReference type="Proteomes" id="UP001420932"/>
    </source>
</evidence>
<evidence type="ECO:0000256" key="2">
    <source>
        <dbReference type="ARBA" id="ARBA00006178"/>
    </source>
</evidence>
<feature type="compositionally biased region" description="Basic and acidic residues" evidence="7">
    <location>
        <begin position="659"/>
        <end position="679"/>
    </location>
</feature>
<evidence type="ECO:0000259" key="8">
    <source>
        <dbReference type="PROSITE" id="PS51879"/>
    </source>
</evidence>
<feature type="region of interest" description="Disordered" evidence="7">
    <location>
        <begin position="55"/>
        <end position="79"/>
    </location>
</feature>
<feature type="compositionally biased region" description="Low complexity" evidence="7">
    <location>
        <begin position="55"/>
        <end position="66"/>
    </location>
</feature>
<evidence type="ECO:0000256" key="6">
    <source>
        <dbReference type="ARBA" id="ARBA00058775"/>
    </source>
</evidence>
<dbReference type="PROSITE" id="PS51879">
    <property type="entry name" value="RST"/>
    <property type="match status" value="1"/>
</dbReference>
<dbReference type="InterPro" id="IPR007900">
    <property type="entry name" value="TAF4_C"/>
</dbReference>
<dbReference type="Pfam" id="PF12174">
    <property type="entry name" value="RST"/>
    <property type="match status" value="1"/>
</dbReference>
<dbReference type="Proteomes" id="UP001420932">
    <property type="component" value="Unassembled WGS sequence"/>
</dbReference>
<evidence type="ECO:0000256" key="4">
    <source>
        <dbReference type="ARBA" id="ARBA00023163"/>
    </source>
</evidence>
<organism evidence="9 10">
    <name type="scientific">Stephania yunnanensis</name>
    <dbReference type="NCBI Taxonomy" id="152371"/>
    <lineage>
        <taxon>Eukaryota</taxon>
        <taxon>Viridiplantae</taxon>
        <taxon>Streptophyta</taxon>
        <taxon>Embryophyta</taxon>
        <taxon>Tracheophyta</taxon>
        <taxon>Spermatophyta</taxon>
        <taxon>Magnoliopsida</taxon>
        <taxon>Ranunculales</taxon>
        <taxon>Menispermaceae</taxon>
        <taxon>Menispermoideae</taxon>
        <taxon>Cissampelideae</taxon>
        <taxon>Stephania</taxon>
    </lineage>
</organism>
<dbReference type="InterPro" id="IPR009072">
    <property type="entry name" value="Histone-fold"/>
</dbReference>
<dbReference type="CDD" id="cd08045">
    <property type="entry name" value="HFD_TAF4"/>
    <property type="match status" value="1"/>
</dbReference>
<sequence>MIYSIASVGVLSHGSTSISDQLLEQWQNSNQPENINFQNQQDQLKSIESQEQQLAQAKLAQLGSSAESQQQPTSSSEGHTQLMADQRDDHLQKQAEQNHLQVSQKSTSMSESSSVSFSEQERMQHSENQPYSKLQRMDNQQASATEPVNSPMTRGKQIPFGMLLPAIVPHIDKDRAMQLNTLYNKLKTNEISKENFVRLMRGIIGDQMLRQALSKIHSQGQVKAQLARNSQARPNQSQIDTSPHSTESNARNFVETDNQSDSRGQISSSSMISAIQETDASSVHLQGLNRQQQQHVRVPQTSFSMYGGTFSNHHPHEYSGALVGSSSLTAPIKSQTQDSHMRQVSLRQGMVSTQSGGATQPTNLMNMPKYDMQNSMSEPKRFSTGSLSHLPSHSMTQHTPVPWQSSLNKEQKSSLTPSMPYVKQEFSDQIQEQLHKPQLPVSVGSSAFSIKQDDQGNMTPSVSATLSAQLDPTVPMRTIVPSATPSLIAGNNMRTPPKKPSVGQKKPPAVLGVQAQLASKKQKVTGAFLDQSIDQLNDVTAVSGVNLREEEEQLLSGPKDENRASEATRRVVQEEEERLILQKIPLQKKLAKIMSNCDIKNASNDVERCLSLCVEERMRGLISNLIKLSKQRADIERLRHQVLVNSDVQHGISMINQKAKDEWERKQADEAEKSRKLNEADGGAGVDGGKDKDEGRLKTLKANKEEDDKMRATAANVAARVAVGGDDMLSKWQLMAEQARQKREGGTDVASSMPLGKDLGRKTLSTSGASTRDNQDSESRDHPTAASAAATALSGSVRKFGRKQVVWPPAKTSRNISVKDLIAVLQRDPHMLRSTLIDRLYEKMNANATAE</sequence>
<keyword evidence="10" id="KW-1185">Reference proteome</keyword>
<dbReference type="AlphaFoldDB" id="A0AAP0L7J3"/>
<feature type="compositionally biased region" description="Polar residues" evidence="7">
    <location>
        <begin position="126"/>
        <end position="152"/>
    </location>
</feature>
<dbReference type="GO" id="GO:0005669">
    <property type="term" value="C:transcription factor TFIID complex"/>
    <property type="evidence" value="ECO:0007669"/>
    <property type="project" value="InterPro"/>
</dbReference>
<accession>A0AAP0L7J3</accession>
<dbReference type="PANTHER" id="PTHR15138:SF14">
    <property type="entry name" value="TRANSCRIPTION INITIATION FACTOR TFIID SUBUNIT 4"/>
    <property type="match status" value="1"/>
</dbReference>
<feature type="compositionally biased region" description="Polar residues" evidence="7">
    <location>
        <begin position="67"/>
        <end position="79"/>
    </location>
</feature>
<feature type="compositionally biased region" description="Low complexity" evidence="7">
    <location>
        <begin position="103"/>
        <end position="118"/>
    </location>
</feature>
<dbReference type="InterPro" id="IPR045144">
    <property type="entry name" value="TAF4"/>
</dbReference>
<keyword evidence="3" id="KW-0805">Transcription regulation</keyword>
<dbReference type="EMBL" id="JBBNAF010000002">
    <property type="protein sequence ID" value="KAK9163709.1"/>
    <property type="molecule type" value="Genomic_DNA"/>
</dbReference>
<comment type="function">
    <text evidence="6">TAFs are components of the transcription factor IID (TFIID) complex that is essential for mediating regulation of RNA polymerase transcription.</text>
</comment>
<feature type="compositionally biased region" description="Polar residues" evidence="7">
    <location>
        <begin position="352"/>
        <end position="365"/>
    </location>
</feature>
<reference evidence="9 10" key="1">
    <citation type="submission" date="2024-01" db="EMBL/GenBank/DDBJ databases">
        <title>Genome assemblies of Stephania.</title>
        <authorList>
            <person name="Yang L."/>
        </authorList>
    </citation>
    <scope>NUCLEOTIDE SEQUENCE [LARGE SCALE GENOMIC DNA]</scope>
    <source>
        <strain evidence="9">YNDBR</strain>
        <tissue evidence="9">Leaf</tissue>
    </source>
</reference>
<dbReference type="PANTHER" id="PTHR15138">
    <property type="entry name" value="TRANSCRIPTION INITIATION FACTOR TFIID SUBUNIT 4"/>
    <property type="match status" value="1"/>
</dbReference>
<evidence type="ECO:0000256" key="3">
    <source>
        <dbReference type="ARBA" id="ARBA00023015"/>
    </source>
</evidence>
<comment type="subcellular location">
    <subcellularLocation>
        <location evidence="1">Nucleus</location>
    </subcellularLocation>
</comment>
<dbReference type="GO" id="GO:0046982">
    <property type="term" value="F:protein heterodimerization activity"/>
    <property type="evidence" value="ECO:0007669"/>
    <property type="project" value="InterPro"/>
</dbReference>
<dbReference type="Pfam" id="PF05236">
    <property type="entry name" value="TAF4"/>
    <property type="match status" value="1"/>
</dbReference>
<feature type="region of interest" description="Disordered" evidence="7">
    <location>
        <begin position="352"/>
        <end position="412"/>
    </location>
</feature>